<proteinExistence type="predicted"/>
<dbReference type="EMBL" id="JBHUGD010000003">
    <property type="protein sequence ID" value="MFD1946149.1"/>
    <property type="molecule type" value="Genomic_DNA"/>
</dbReference>
<protein>
    <recommendedName>
        <fullName evidence="5">Secreted protein</fullName>
    </recommendedName>
</protein>
<dbReference type="Proteomes" id="UP001597351">
    <property type="component" value="Unassembled WGS sequence"/>
</dbReference>
<organism evidence="3 4">
    <name type="scientific">Nocardioides aestuarii</name>
    <dbReference type="NCBI Taxonomy" id="252231"/>
    <lineage>
        <taxon>Bacteria</taxon>
        <taxon>Bacillati</taxon>
        <taxon>Actinomycetota</taxon>
        <taxon>Actinomycetes</taxon>
        <taxon>Propionibacteriales</taxon>
        <taxon>Nocardioidaceae</taxon>
        <taxon>Nocardioides</taxon>
    </lineage>
</organism>
<feature type="region of interest" description="Disordered" evidence="1">
    <location>
        <begin position="82"/>
        <end position="102"/>
    </location>
</feature>
<comment type="caution">
    <text evidence="3">The sequence shown here is derived from an EMBL/GenBank/DDBJ whole genome shotgun (WGS) entry which is preliminary data.</text>
</comment>
<keyword evidence="4" id="KW-1185">Reference proteome</keyword>
<accession>A0ABW4TKC8</accession>
<evidence type="ECO:0000313" key="4">
    <source>
        <dbReference type="Proteomes" id="UP001597351"/>
    </source>
</evidence>
<evidence type="ECO:0008006" key="5">
    <source>
        <dbReference type="Google" id="ProtNLM"/>
    </source>
</evidence>
<feature type="chain" id="PRO_5045694022" description="Secreted protein" evidence="2">
    <location>
        <begin position="28"/>
        <end position="129"/>
    </location>
</feature>
<feature type="signal peptide" evidence="2">
    <location>
        <begin position="1"/>
        <end position="27"/>
    </location>
</feature>
<evidence type="ECO:0000313" key="3">
    <source>
        <dbReference type="EMBL" id="MFD1946149.1"/>
    </source>
</evidence>
<evidence type="ECO:0000256" key="2">
    <source>
        <dbReference type="SAM" id="SignalP"/>
    </source>
</evidence>
<name>A0ABW4TKC8_9ACTN</name>
<keyword evidence="2" id="KW-0732">Signal</keyword>
<sequence length="129" mass="14162">MTRTRIAAAALAAALPLALVSTVPAHAGDDEQIKRGSCSANADWKLKVKTDNGRLEVEGEVDSNVNGQTWRWSLRHDGRLVDRGRKQTQAPSGSFDVTRRVDNHSGSDKIRFRAVNPDTDEVCVGRMSY</sequence>
<reference evidence="4" key="1">
    <citation type="journal article" date="2019" name="Int. J. Syst. Evol. Microbiol.">
        <title>The Global Catalogue of Microorganisms (GCM) 10K type strain sequencing project: providing services to taxonomists for standard genome sequencing and annotation.</title>
        <authorList>
            <consortium name="The Broad Institute Genomics Platform"/>
            <consortium name="The Broad Institute Genome Sequencing Center for Infectious Disease"/>
            <person name="Wu L."/>
            <person name="Ma J."/>
        </authorList>
    </citation>
    <scope>NUCLEOTIDE SEQUENCE [LARGE SCALE GENOMIC DNA]</scope>
    <source>
        <strain evidence="4">CGMCC 1.12477</strain>
    </source>
</reference>
<dbReference type="RefSeq" id="WP_343916058.1">
    <property type="nucleotide sequence ID" value="NZ_BAAAJT010000002.1"/>
</dbReference>
<gene>
    <name evidence="3" type="ORF">ACFSDE_05055</name>
</gene>
<evidence type="ECO:0000256" key="1">
    <source>
        <dbReference type="SAM" id="MobiDB-lite"/>
    </source>
</evidence>